<sequence>MEIAGNRSCLRRWRHAGWRTGVTDLDLLLIPEAHRPSSRDGDCDCTRYHGESDCSPLQPSCSQPALADFAGSPGEISDIATSLSTFRVFREQRSQVILE</sequence>
<accession>A0ABX6SSJ1</accession>
<keyword evidence="2" id="KW-1185">Reference proteome</keyword>
<dbReference type="Proteomes" id="UP000515871">
    <property type="component" value="Chromosome"/>
</dbReference>
<organism evidence="1 2">
    <name type="scientific">Aeromicrobium senzhongii</name>
    <dbReference type="NCBI Taxonomy" id="2663859"/>
    <lineage>
        <taxon>Bacteria</taxon>
        <taxon>Bacillati</taxon>
        <taxon>Actinomycetota</taxon>
        <taxon>Actinomycetes</taxon>
        <taxon>Propionibacteriales</taxon>
        <taxon>Nocardioidaceae</taxon>
        <taxon>Aeromicrobium</taxon>
    </lineage>
</organism>
<protein>
    <submittedName>
        <fullName evidence="1">Uncharacterized protein</fullName>
    </submittedName>
</protein>
<gene>
    <name evidence="1" type="ORF">H9L21_15060</name>
</gene>
<dbReference type="RefSeq" id="WP_154597320.1">
    <property type="nucleotide sequence ID" value="NZ_CP060587.1"/>
</dbReference>
<dbReference type="EMBL" id="CP060587">
    <property type="protein sequence ID" value="QNL94373.1"/>
    <property type="molecule type" value="Genomic_DNA"/>
</dbReference>
<reference evidence="1 2" key="1">
    <citation type="submission" date="2020-08" db="EMBL/GenBank/DDBJ databases">
        <title>Novel species in genus Aeromicrobium.</title>
        <authorList>
            <person name="Zhang G."/>
        </authorList>
    </citation>
    <scope>NUCLEOTIDE SEQUENCE [LARGE SCALE GENOMIC DNA]</scope>
    <source>
        <strain evidence="2">zg-629</strain>
    </source>
</reference>
<name>A0ABX6SSJ1_9ACTN</name>
<evidence type="ECO:0000313" key="1">
    <source>
        <dbReference type="EMBL" id="QNL94373.1"/>
    </source>
</evidence>
<evidence type="ECO:0000313" key="2">
    <source>
        <dbReference type="Proteomes" id="UP000515871"/>
    </source>
</evidence>
<proteinExistence type="predicted"/>